<dbReference type="OrthoDB" id="5558004at2"/>
<proteinExistence type="predicted"/>
<protein>
    <submittedName>
        <fullName evidence="2">Uncharacterized protein</fullName>
    </submittedName>
</protein>
<reference evidence="2 3" key="1">
    <citation type="submission" date="2018-07" db="EMBL/GenBank/DDBJ databases">
        <title>Genomic Encyclopedia of Type Strains, Phase III (KMG-III): the genomes of soil and plant-associated and newly described type strains.</title>
        <authorList>
            <person name="Whitman W."/>
        </authorList>
    </citation>
    <scope>NUCLEOTIDE SEQUENCE [LARGE SCALE GENOMIC DNA]</scope>
    <source>
        <strain evidence="2 3">CECT 8488</strain>
    </source>
</reference>
<accession>A0A3D9HMV6</accession>
<sequence>MIKKLAITAFAGLSALGFTAISAAEDIIDYGNQCAAAIAQIPAFNCLDGEIIPITVGGKTPDSYFPGMDCDRPSLLPLGPESDGQCVPFSRALLISDDNAQITALCRQKKIRTADSPYFDEIDIIAHDVVTGSTCWFQAEAKDANGFDATRVPPPNEVSPPPGHVSARAFWNSPEKTASADCGDCHDSDPFMYSPFIGQVWHQVPTDPFGWYANDIGEAFRKWAKPKSITTRGNTCIGCHRIGSEFTCRQGILESAGVIHPQNGDDWALDYPGSHWMPAGNFHSKEAWDTIYKKSVSDLASCCSNPDQPSCQLMPITGRP</sequence>
<dbReference type="SUPFAM" id="SSF48695">
    <property type="entry name" value="Multiheme cytochromes"/>
    <property type="match status" value="1"/>
</dbReference>
<feature type="signal peptide" evidence="1">
    <location>
        <begin position="1"/>
        <end position="23"/>
    </location>
</feature>
<evidence type="ECO:0000256" key="1">
    <source>
        <dbReference type="SAM" id="SignalP"/>
    </source>
</evidence>
<keyword evidence="1" id="KW-0732">Signal</keyword>
<comment type="caution">
    <text evidence="2">The sequence shown here is derived from an EMBL/GenBank/DDBJ whole genome shotgun (WGS) entry which is preliminary data.</text>
</comment>
<feature type="chain" id="PRO_5017781843" evidence="1">
    <location>
        <begin position="24"/>
        <end position="320"/>
    </location>
</feature>
<evidence type="ECO:0000313" key="2">
    <source>
        <dbReference type="EMBL" id="RED50824.1"/>
    </source>
</evidence>
<organism evidence="2 3">
    <name type="scientific">Aestuariispira insulae</name>
    <dbReference type="NCBI Taxonomy" id="1461337"/>
    <lineage>
        <taxon>Bacteria</taxon>
        <taxon>Pseudomonadati</taxon>
        <taxon>Pseudomonadota</taxon>
        <taxon>Alphaproteobacteria</taxon>
        <taxon>Rhodospirillales</taxon>
        <taxon>Kiloniellaceae</taxon>
        <taxon>Aestuariispira</taxon>
    </lineage>
</organism>
<dbReference type="RefSeq" id="WP_115936623.1">
    <property type="nucleotide sequence ID" value="NZ_QRDW01000004.1"/>
</dbReference>
<dbReference type="EMBL" id="QRDW01000004">
    <property type="protein sequence ID" value="RED50824.1"/>
    <property type="molecule type" value="Genomic_DNA"/>
</dbReference>
<gene>
    <name evidence="2" type="ORF">DFP90_10496</name>
</gene>
<dbReference type="Proteomes" id="UP000256845">
    <property type="component" value="Unassembled WGS sequence"/>
</dbReference>
<evidence type="ECO:0000313" key="3">
    <source>
        <dbReference type="Proteomes" id="UP000256845"/>
    </source>
</evidence>
<dbReference type="InterPro" id="IPR036280">
    <property type="entry name" value="Multihaem_cyt_sf"/>
</dbReference>
<dbReference type="AlphaFoldDB" id="A0A3D9HMV6"/>
<name>A0A3D9HMV6_9PROT</name>
<keyword evidence="3" id="KW-1185">Reference proteome</keyword>